<proteinExistence type="predicted"/>
<organism evidence="2 3">
    <name type="scientific">Thermoanaerobacter wiegelii Rt8.B1</name>
    <dbReference type="NCBI Taxonomy" id="697303"/>
    <lineage>
        <taxon>Bacteria</taxon>
        <taxon>Bacillati</taxon>
        <taxon>Bacillota</taxon>
        <taxon>Clostridia</taxon>
        <taxon>Thermoanaerobacterales</taxon>
        <taxon>Thermoanaerobacteraceae</taxon>
        <taxon>Thermoanaerobacter</taxon>
    </lineage>
</organism>
<dbReference type="Pfam" id="PF18731">
    <property type="entry name" value="HEPN_Swt1"/>
    <property type="match status" value="1"/>
</dbReference>
<dbReference type="HOGENOM" id="CLU_972992_0_0_9"/>
<dbReference type="Proteomes" id="UP000008276">
    <property type="component" value="Chromosome"/>
</dbReference>
<accession>G2MV63</accession>
<keyword evidence="3" id="KW-1185">Reference proteome</keyword>
<gene>
    <name evidence="2" type="ORF">Thewi_0805</name>
</gene>
<feature type="domain" description="Swt1-like HEPN" evidence="1">
    <location>
        <begin position="157"/>
        <end position="284"/>
    </location>
</feature>
<dbReference type="AlphaFoldDB" id="G2MV63"/>
<reference evidence="2 3" key="1">
    <citation type="submission" date="2011-08" db="EMBL/GenBank/DDBJ databases">
        <title>Complete sequence of Thermoanaerobacter wiegelii Rt8.B1.</title>
        <authorList>
            <consortium name="US DOE Joint Genome Institute"/>
            <person name="Lucas S."/>
            <person name="Han J."/>
            <person name="Lapidus A."/>
            <person name="Cheng J.-F."/>
            <person name="Goodwin L."/>
            <person name="Pitluck S."/>
            <person name="Peters L."/>
            <person name="Mikhailova N."/>
            <person name="Zeytun A."/>
            <person name="Daligault H."/>
            <person name="Detter J.C."/>
            <person name="Han C."/>
            <person name="Tapia R."/>
            <person name="Land M."/>
            <person name="Hauser L."/>
            <person name="Kyrpides N."/>
            <person name="Ivanova N."/>
            <person name="Pagani I."/>
            <person name="Hemme C."/>
            <person name="Woyke T."/>
        </authorList>
    </citation>
    <scope>NUCLEOTIDE SEQUENCE [LARGE SCALE GENOMIC DNA]</scope>
    <source>
        <strain evidence="2 3">Rt8.B1</strain>
    </source>
</reference>
<dbReference type="InterPro" id="IPR041650">
    <property type="entry name" value="HEPN_Swt1"/>
</dbReference>
<evidence type="ECO:0000313" key="3">
    <source>
        <dbReference type="Proteomes" id="UP000008276"/>
    </source>
</evidence>
<evidence type="ECO:0000259" key="1">
    <source>
        <dbReference type="Pfam" id="PF18731"/>
    </source>
</evidence>
<dbReference type="RefSeq" id="WP_014062534.1">
    <property type="nucleotide sequence ID" value="NC_015958.1"/>
</dbReference>
<protein>
    <recommendedName>
        <fullName evidence="1">Swt1-like HEPN domain-containing protein</fullName>
    </recommendedName>
</protein>
<dbReference type="STRING" id="697303.Thewi_0805"/>
<evidence type="ECO:0000313" key="2">
    <source>
        <dbReference type="EMBL" id="AEM78242.1"/>
    </source>
</evidence>
<sequence>MRDLTYELPFSESEFLKRIINELKRRGKHEIARFLKNAKVFVKVPGTFSYYIGGGRWNALAAYIQIYVSPDNIEILNKETIKNEIKSICDYVIPANVGYDIKDVSFYPDYSIEHELKEDLVEDLVKTSKSLAKGIIEILPPELINKALEMSEAYIYMYVIENTLRLFIEKICIDKYGENFFNFIKKTKAIIDKVEQRKKDIESKKWLSFNENSDIFYLDFKELGDIIRENWDDFKSHFPNQDFILPKIKEIADVRNLIAHNSYIGSKERTMLKLYYEMILEQIGQL</sequence>
<dbReference type="KEGG" id="twi:Thewi_0805"/>
<dbReference type="EMBL" id="CP002991">
    <property type="protein sequence ID" value="AEM78242.1"/>
    <property type="molecule type" value="Genomic_DNA"/>
</dbReference>
<dbReference type="eggNOG" id="ENOG502ZIJ5">
    <property type="taxonomic scope" value="Bacteria"/>
</dbReference>
<name>G2MV63_9THEO</name>